<proteinExistence type="predicted"/>
<protein>
    <submittedName>
        <fullName evidence="1">Uncharacterized protein</fullName>
    </submittedName>
</protein>
<sequence>MLSHMLRAAANQPIQFVSSVFGSTLATGGITSVTFSGHQVGDLLIAAGGGQRTTDPTFTAGWTKINSYQSPSNSARVGIIVYKFATTTANETITFTSTGSSTAVYSGGITFRNVSAIGANTTKTAYSGLAVNSIAVPTLTMNDTSGKSAVIVATYVFTATNISACTGCSIGSGFAYELGATSFTGRTATVNAIQSICGVVELLN</sequence>
<dbReference type="EMBL" id="LR798315">
    <property type="protein sequence ID" value="CAB5222888.1"/>
    <property type="molecule type" value="Genomic_DNA"/>
</dbReference>
<organism evidence="1">
    <name type="scientific">uncultured Caudovirales phage</name>
    <dbReference type="NCBI Taxonomy" id="2100421"/>
    <lineage>
        <taxon>Viruses</taxon>
        <taxon>Duplodnaviria</taxon>
        <taxon>Heunggongvirae</taxon>
        <taxon>Uroviricota</taxon>
        <taxon>Caudoviricetes</taxon>
        <taxon>Peduoviridae</taxon>
        <taxon>Maltschvirus</taxon>
        <taxon>Maltschvirus maltsch</taxon>
    </lineage>
</organism>
<evidence type="ECO:0000313" key="1">
    <source>
        <dbReference type="EMBL" id="CAB5222888.1"/>
    </source>
</evidence>
<name>A0A6J7X1C4_9CAUD</name>
<accession>A0A6J7X1C4</accession>
<gene>
    <name evidence="1" type="ORF">UFOVP369_39</name>
</gene>
<reference evidence="1" key="1">
    <citation type="submission" date="2020-05" db="EMBL/GenBank/DDBJ databases">
        <authorList>
            <person name="Chiriac C."/>
            <person name="Salcher M."/>
            <person name="Ghai R."/>
            <person name="Kavagutti S V."/>
        </authorList>
    </citation>
    <scope>NUCLEOTIDE SEQUENCE</scope>
</reference>